<dbReference type="Gene3D" id="3.60.21.10">
    <property type="match status" value="1"/>
</dbReference>
<dbReference type="PROSITE" id="PS51318">
    <property type="entry name" value="TAT"/>
    <property type="match status" value="1"/>
</dbReference>
<dbReference type="InterPro" id="IPR004843">
    <property type="entry name" value="Calcineurin-like_PHP"/>
</dbReference>
<name>A0A0F9HHC0_9ZZZZ</name>
<dbReference type="PROSITE" id="PS51257">
    <property type="entry name" value="PROKAR_LIPOPROTEIN"/>
    <property type="match status" value="1"/>
</dbReference>
<gene>
    <name evidence="2" type="ORF">LCGC14_1998530</name>
</gene>
<proteinExistence type="predicted"/>
<feature type="non-terminal residue" evidence="2">
    <location>
        <position position="402"/>
    </location>
</feature>
<accession>A0A0F9HHC0</accession>
<evidence type="ECO:0000313" key="2">
    <source>
        <dbReference type="EMBL" id="KKL81060.1"/>
    </source>
</evidence>
<dbReference type="SUPFAM" id="SSF56300">
    <property type="entry name" value="Metallo-dependent phosphatases"/>
    <property type="match status" value="1"/>
</dbReference>
<dbReference type="Pfam" id="PF00149">
    <property type="entry name" value="Metallophos"/>
    <property type="match status" value="1"/>
</dbReference>
<dbReference type="PANTHER" id="PTHR43143">
    <property type="entry name" value="METALLOPHOSPHOESTERASE, CALCINEURIN SUPERFAMILY"/>
    <property type="match status" value="1"/>
</dbReference>
<evidence type="ECO:0000259" key="1">
    <source>
        <dbReference type="Pfam" id="PF00149"/>
    </source>
</evidence>
<sequence>MARQMPRRNFIAIAARAVVGIAIVAGVALVSGCAAANDNGFDFLLLGDIHLDQMSHHDMDWMTREKPGVIRQCQAYSRITRETTPVLFGQLRRQIESNDRIRFVAQLGDFTQGLAGTPALARRHHADAVKFVRDAKPGVPFLLIKGNHDRVGPGAPESFDAVLRPFISDELGTLYGRATSDDAATANPRKFALQQPHASYAHSRGDTLFVHYDGFARESLDWLEQILANRSEKHLIFMVHYPVVPYSPRSTWGIYAHASQKKRRTRLLNLLGEHRAIVFSAHLHNYGIVVRRTDKGAFVQVATCSVLPSLPVKPAKQRSGLANYADLARTAKQALSTSDDALQGIAAIIRQLAAIGPLAAKNQTGALKKTQEAVDAATKMVRVIGTPEKAPPGNPAGILGRY</sequence>
<dbReference type="InterPro" id="IPR051918">
    <property type="entry name" value="STPP_CPPED1"/>
</dbReference>
<dbReference type="AlphaFoldDB" id="A0A0F9HHC0"/>
<dbReference type="PANTHER" id="PTHR43143:SF1">
    <property type="entry name" value="SERINE_THREONINE-PROTEIN PHOSPHATASE CPPED1"/>
    <property type="match status" value="1"/>
</dbReference>
<dbReference type="InterPro" id="IPR029052">
    <property type="entry name" value="Metallo-depent_PP-like"/>
</dbReference>
<dbReference type="GO" id="GO:0016787">
    <property type="term" value="F:hydrolase activity"/>
    <property type="evidence" value="ECO:0007669"/>
    <property type="project" value="InterPro"/>
</dbReference>
<reference evidence="2" key="1">
    <citation type="journal article" date="2015" name="Nature">
        <title>Complex archaea that bridge the gap between prokaryotes and eukaryotes.</title>
        <authorList>
            <person name="Spang A."/>
            <person name="Saw J.H."/>
            <person name="Jorgensen S.L."/>
            <person name="Zaremba-Niedzwiedzka K."/>
            <person name="Martijn J."/>
            <person name="Lind A.E."/>
            <person name="van Eijk R."/>
            <person name="Schleper C."/>
            <person name="Guy L."/>
            <person name="Ettema T.J."/>
        </authorList>
    </citation>
    <scope>NUCLEOTIDE SEQUENCE</scope>
</reference>
<comment type="caution">
    <text evidence="2">The sequence shown here is derived from an EMBL/GenBank/DDBJ whole genome shotgun (WGS) entry which is preliminary data.</text>
</comment>
<dbReference type="InterPro" id="IPR006311">
    <property type="entry name" value="TAT_signal"/>
</dbReference>
<feature type="domain" description="Calcineurin-like phosphoesterase" evidence="1">
    <location>
        <begin position="43"/>
        <end position="286"/>
    </location>
</feature>
<dbReference type="EMBL" id="LAZR01022672">
    <property type="protein sequence ID" value="KKL81060.1"/>
    <property type="molecule type" value="Genomic_DNA"/>
</dbReference>
<organism evidence="2">
    <name type="scientific">marine sediment metagenome</name>
    <dbReference type="NCBI Taxonomy" id="412755"/>
    <lineage>
        <taxon>unclassified sequences</taxon>
        <taxon>metagenomes</taxon>
        <taxon>ecological metagenomes</taxon>
    </lineage>
</organism>
<protein>
    <recommendedName>
        <fullName evidence="1">Calcineurin-like phosphoesterase domain-containing protein</fullName>
    </recommendedName>
</protein>